<evidence type="ECO:0000313" key="1">
    <source>
        <dbReference type="EMBL" id="KAH6617080.1"/>
    </source>
</evidence>
<gene>
    <name evidence="1" type="ORF">F5144DRAFT_615762</name>
</gene>
<evidence type="ECO:0000313" key="2">
    <source>
        <dbReference type="Proteomes" id="UP000724584"/>
    </source>
</evidence>
<comment type="caution">
    <text evidence="1">The sequence shown here is derived from an EMBL/GenBank/DDBJ whole genome shotgun (WGS) entry which is preliminary data.</text>
</comment>
<reference evidence="1 2" key="1">
    <citation type="journal article" date="2021" name="Nat. Commun.">
        <title>Genetic determinants of endophytism in the Arabidopsis root mycobiome.</title>
        <authorList>
            <person name="Mesny F."/>
            <person name="Miyauchi S."/>
            <person name="Thiergart T."/>
            <person name="Pickel B."/>
            <person name="Atanasova L."/>
            <person name="Karlsson M."/>
            <person name="Huettel B."/>
            <person name="Barry K.W."/>
            <person name="Haridas S."/>
            <person name="Chen C."/>
            <person name="Bauer D."/>
            <person name="Andreopoulos W."/>
            <person name="Pangilinan J."/>
            <person name="LaButti K."/>
            <person name="Riley R."/>
            <person name="Lipzen A."/>
            <person name="Clum A."/>
            <person name="Drula E."/>
            <person name="Henrissat B."/>
            <person name="Kohler A."/>
            <person name="Grigoriev I.V."/>
            <person name="Martin F.M."/>
            <person name="Hacquard S."/>
        </authorList>
    </citation>
    <scope>NUCLEOTIDE SEQUENCE [LARGE SCALE GENOMIC DNA]</scope>
    <source>
        <strain evidence="1 2">MPI-SDFR-AT-0079</strain>
    </source>
</reference>
<dbReference type="EMBL" id="JAGIZQ010000007">
    <property type="protein sequence ID" value="KAH6617080.1"/>
    <property type="molecule type" value="Genomic_DNA"/>
</dbReference>
<dbReference type="Proteomes" id="UP000724584">
    <property type="component" value="Unassembled WGS sequence"/>
</dbReference>
<name>A0ACB7NUT7_9PEZI</name>
<sequence length="321" mass="35178">MAPLVPRMHVFEFADMPWFPPFLRAYMQAALTATWTTHVPLLQTSSPAQIVAHLLRTHLGPTLHSHIFIDFCAGGGGPTPSIERHLNTTTPTTTTTAKTQTNGTRASQDGGGGEEPLHFVLTDLHPHADMWAQAAAQAAAPGAISYVAEPVDAADVPRELIRRYTGGEKKVFRLFNLAFHHFDDGLARRILRDTVEGGGEGFGIFELQDRGIAGFVACCLLGVGIMILAPYYALLWGAPMALVFTYLLPILPAVLVFDGWMSCLRTRTPDEIEALLRTCGAEGGEEEIAKWEVMSGSEMFMWPVGYVDWVICVKRDGARRD</sequence>
<organism evidence="1 2">
    <name type="scientific">Chaetomium tenue</name>
    <dbReference type="NCBI Taxonomy" id="1854479"/>
    <lineage>
        <taxon>Eukaryota</taxon>
        <taxon>Fungi</taxon>
        <taxon>Dikarya</taxon>
        <taxon>Ascomycota</taxon>
        <taxon>Pezizomycotina</taxon>
        <taxon>Sordariomycetes</taxon>
        <taxon>Sordariomycetidae</taxon>
        <taxon>Sordariales</taxon>
        <taxon>Chaetomiaceae</taxon>
        <taxon>Chaetomium</taxon>
    </lineage>
</organism>
<accession>A0ACB7NUT7</accession>
<keyword evidence="2" id="KW-1185">Reference proteome</keyword>
<proteinExistence type="predicted"/>
<protein>
    <submittedName>
        <fullName evidence="1">Uncharacterized protein</fullName>
    </submittedName>
</protein>